<evidence type="ECO:0000313" key="2">
    <source>
        <dbReference type="Proteomes" id="UP001597094"/>
    </source>
</evidence>
<accession>A0ABW3SSG2</accession>
<dbReference type="InterPro" id="IPR018669">
    <property type="entry name" value="Toxin_HigB"/>
</dbReference>
<sequence>MNVMSFKMLRDCYEKHADAEAALTAWYRVAKNAEWKDLNDLKKDYPSADLVADNRVIFNIKGNHYRIVARVAFQYKRIMVKWVGTHAEYDRIDAATI</sequence>
<evidence type="ECO:0000313" key="1">
    <source>
        <dbReference type="EMBL" id="MFD1186881.1"/>
    </source>
</evidence>
<keyword evidence="2" id="KW-1185">Reference proteome</keyword>
<dbReference type="Pfam" id="PF09907">
    <property type="entry name" value="HigB_toxin"/>
    <property type="match status" value="1"/>
</dbReference>
<gene>
    <name evidence="1" type="ORF">ACFQ2O_11750</name>
</gene>
<proteinExistence type="predicted"/>
<name>A0ABW3SSG2_9BACT</name>
<comment type="caution">
    <text evidence="1">The sequence shown here is derived from an EMBL/GenBank/DDBJ whole genome shotgun (WGS) entry which is preliminary data.</text>
</comment>
<dbReference type="Proteomes" id="UP001597094">
    <property type="component" value="Unassembled WGS sequence"/>
</dbReference>
<dbReference type="RefSeq" id="WP_377527693.1">
    <property type="nucleotide sequence ID" value="NZ_JBHTLD010000099.1"/>
</dbReference>
<protein>
    <submittedName>
        <fullName evidence="1">Type II toxin-antitoxin system HigB family toxin</fullName>
    </submittedName>
</protein>
<reference evidence="2" key="1">
    <citation type="journal article" date="2019" name="Int. J. Syst. Evol. Microbiol.">
        <title>The Global Catalogue of Microorganisms (GCM) 10K type strain sequencing project: providing services to taxonomists for standard genome sequencing and annotation.</title>
        <authorList>
            <consortium name="The Broad Institute Genomics Platform"/>
            <consortium name="The Broad Institute Genome Sequencing Center for Infectious Disease"/>
            <person name="Wu L."/>
            <person name="Ma J."/>
        </authorList>
    </citation>
    <scope>NUCLEOTIDE SEQUENCE [LARGE SCALE GENOMIC DNA]</scope>
    <source>
        <strain evidence="2">JCM 31319</strain>
    </source>
</reference>
<dbReference type="EMBL" id="JBHTLD010000099">
    <property type="protein sequence ID" value="MFD1186881.1"/>
    <property type="molecule type" value="Genomic_DNA"/>
</dbReference>
<organism evidence="1 2">
    <name type="scientific">Pontibacter rugosus</name>
    <dbReference type="NCBI Taxonomy" id="1745966"/>
    <lineage>
        <taxon>Bacteria</taxon>
        <taxon>Pseudomonadati</taxon>
        <taxon>Bacteroidota</taxon>
        <taxon>Cytophagia</taxon>
        <taxon>Cytophagales</taxon>
        <taxon>Hymenobacteraceae</taxon>
        <taxon>Pontibacter</taxon>
    </lineage>
</organism>